<evidence type="ECO:0000256" key="1">
    <source>
        <dbReference type="SAM" id="MobiDB-lite"/>
    </source>
</evidence>
<dbReference type="OrthoDB" id="2831684at2759"/>
<dbReference type="GO" id="GO:0016787">
    <property type="term" value="F:hydrolase activity"/>
    <property type="evidence" value="ECO:0007669"/>
    <property type="project" value="UniProtKB-KW"/>
</dbReference>
<dbReference type="PANTHER" id="PTHR36183">
    <property type="entry name" value="BETA-GLUCURONIDASE"/>
    <property type="match status" value="1"/>
</dbReference>
<keyword evidence="4" id="KW-0378">Hydrolase</keyword>
<evidence type="ECO:0000313" key="5">
    <source>
        <dbReference type="Proteomes" id="UP000076738"/>
    </source>
</evidence>
<dbReference type="SUPFAM" id="SSF51445">
    <property type="entry name" value="(Trans)glycosidases"/>
    <property type="match status" value="1"/>
</dbReference>
<accession>A0A167JFM3</accession>
<evidence type="ECO:0000313" key="4">
    <source>
        <dbReference type="EMBL" id="KZO93539.1"/>
    </source>
</evidence>
<dbReference type="Gene3D" id="3.20.20.80">
    <property type="entry name" value="Glycosidases"/>
    <property type="match status" value="1"/>
</dbReference>
<keyword evidence="2" id="KW-0732">Signal</keyword>
<gene>
    <name evidence="4" type="ORF">CALVIDRAFT_529496</name>
</gene>
<dbReference type="EMBL" id="KV417301">
    <property type="protein sequence ID" value="KZO93539.1"/>
    <property type="molecule type" value="Genomic_DNA"/>
</dbReference>
<feature type="domain" description="Beta-glucuronidase C-terminal" evidence="3">
    <location>
        <begin position="425"/>
        <end position="526"/>
    </location>
</feature>
<dbReference type="Proteomes" id="UP000076738">
    <property type="component" value="Unassembled WGS sequence"/>
</dbReference>
<name>A0A167JFM3_CALVF</name>
<keyword evidence="5" id="KW-1185">Reference proteome</keyword>
<dbReference type="PANTHER" id="PTHR36183:SF2">
    <property type="entry name" value="BETA-GLUCURONIDASE C-TERMINAL DOMAIN-CONTAINING PROTEIN"/>
    <property type="match status" value="1"/>
</dbReference>
<sequence length="573" mass="59837">MSLLLLLAASAGAITLPIPTSPPATLSAYLSPSFASFSIEFAFFPTFFGNASAPNPLSLALVQHITDRAGEPPSFRPGGITVDSSVYDPSVSGIELDESPVRPSLPSLPKVQTVLNPRQTGGIYRTTYGPVFFQSLALLDNRTQFVFDLNFGNDSLDIALSEAQAAFQAVPASQLWAFELGNEPDQYSSEQRDTSTWDAATYTTQWVNWTSSIQQSLGIDAPRFVALGAAEDPTSSALITTVDVVADGITAGNTVKAFSQHMYQYSTCDPVRDALATLPNLINHANITAYVDEWKPQIAAATSVGVPFIVGEFNSVSCSGKADVTDTFGQALWIADTMLYGASVNISKMFLHQGAVLVFQSASQANTPGFSHYDTWLPVYTSTAAAGASPSYVAFLLLAEAIGASSKSRIAPLTPPGDLEASLGAYAIWDDALNTTAPSRLVLLNMDIFNLTSPSPRPAVTVDLTPLVGSKSVTLKRMTAPGLDEKDATAVTWAGQQFANGTAVGQESVETVAAGNVSVSASEGVLVFLAGNASAAGGNGTSTSSGGSGGSGSSGGQTSGARRQASIFGWWRS</sequence>
<organism evidence="4 5">
    <name type="scientific">Calocera viscosa (strain TUFC12733)</name>
    <dbReference type="NCBI Taxonomy" id="1330018"/>
    <lineage>
        <taxon>Eukaryota</taxon>
        <taxon>Fungi</taxon>
        <taxon>Dikarya</taxon>
        <taxon>Basidiomycota</taxon>
        <taxon>Agaricomycotina</taxon>
        <taxon>Dacrymycetes</taxon>
        <taxon>Dacrymycetales</taxon>
        <taxon>Dacrymycetaceae</taxon>
        <taxon>Calocera</taxon>
    </lineage>
</organism>
<feature type="chain" id="PRO_5012542923" evidence="2">
    <location>
        <begin position="16"/>
        <end position="573"/>
    </location>
</feature>
<dbReference type="Pfam" id="PF16862">
    <property type="entry name" value="Glyco_hydro_79C"/>
    <property type="match status" value="1"/>
</dbReference>
<protein>
    <submittedName>
        <fullName evidence="4">Glycoside hydrolase family 79 protein</fullName>
    </submittedName>
</protein>
<evidence type="ECO:0000256" key="2">
    <source>
        <dbReference type="SAM" id="SignalP"/>
    </source>
</evidence>
<proteinExistence type="predicted"/>
<reference evidence="4 5" key="1">
    <citation type="journal article" date="2016" name="Mol. Biol. Evol.">
        <title>Comparative Genomics of Early-Diverging Mushroom-Forming Fungi Provides Insights into the Origins of Lignocellulose Decay Capabilities.</title>
        <authorList>
            <person name="Nagy L.G."/>
            <person name="Riley R."/>
            <person name="Tritt A."/>
            <person name="Adam C."/>
            <person name="Daum C."/>
            <person name="Floudas D."/>
            <person name="Sun H."/>
            <person name="Yadav J.S."/>
            <person name="Pangilinan J."/>
            <person name="Larsson K.H."/>
            <person name="Matsuura K."/>
            <person name="Barry K."/>
            <person name="Labutti K."/>
            <person name="Kuo R."/>
            <person name="Ohm R.A."/>
            <person name="Bhattacharya S.S."/>
            <person name="Shirouzu T."/>
            <person name="Yoshinaga Y."/>
            <person name="Martin F.M."/>
            <person name="Grigoriev I.V."/>
            <person name="Hibbett D.S."/>
        </authorList>
    </citation>
    <scope>NUCLEOTIDE SEQUENCE [LARGE SCALE GENOMIC DNA]</scope>
    <source>
        <strain evidence="4 5">TUFC12733</strain>
    </source>
</reference>
<dbReference type="InterPro" id="IPR052974">
    <property type="entry name" value="GH79_Enzymes"/>
</dbReference>
<feature type="signal peptide" evidence="2">
    <location>
        <begin position="1"/>
        <end position="15"/>
    </location>
</feature>
<dbReference type="InterPro" id="IPR031728">
    <property type="entry name" value="GlcAase_C"/>
</dbReference>
<dbReference type="AlphaFoldDB" id="A0A167JFM3"/>
<evidence type="ECO:0000259" key="3">
    <source>
        <dbReference type="Pfam" id="PF16862"/>
    </source>
</evidence>
<dbReference type="InterPro" id="IPR017853">
    <property type="entry name" value="GH"/>
</dbReference>
<feature type="compositionally biased region" description="Gly residues" evidence="1">
    <location>
        <begin position="546"/>
        <end position="558"/>
    </location>
</feature>
<feature type="region of interest" description="Disordered" evidence="1">
    <location>
        <begin position="537"/>
        <end position="573"/>
    </location>
</feature>